<evidence type="ECO:0000313" key="1">
    <source>
        <dbReference type="EMBL" id="MBA0860643.1"/>
    </source>
</evidence>
<dbReference type="Proteomes" id="UP000593576">
    <property type="component" value="Unassembled WGS sequence"/>
</dbReference>
<comment type="caution">
    <text evidence="1">The sequence shown here is derived from an EMBL/GenBank/DDBJ whole genome shotgun (WGS) entry which is preliminary data.</text>
</comment>
<sequence length="43" mass="4662">MKFNVVGVAVEEVAGCGGVLRDEKGAVKALFLVNVLLVEWSKW</sequence>
<reference evidence="1 2" key="1">
    <citation type="journal article" date="2019" name="Genome Biol. Evol.">
        <title>Insights into the evolution of the New World diploid cottons (Gossypium, subgenus Houzingenia) based on genome sequencing.</title>
        <authorList>
            <person name="Grover C.E."/>
            <person name="Arick M.A. 2nd"/>
            <person name="Thrash A."/>
            <person name="Conover J.L."/>
            <person name="Sanders W.S."/>
            <person name="Peterson D.G."/>
            <person name="Frelichowski J.E."/>
            <person name="Scheffler J.A."/>
            <person name="Scheffler B.E."/>
            <person name="Wendel J.F."/>
        </authorList>
    </citation>
    <scope>NUCLEOTIDE SEQUENCE [LARGE SCALE GENOMIC DNA]</scope>
    <source>
        <strain evidence="1">1</strain>
        <tissue evidence="1">Leaf</tissue>
    </source>
</reference>
<keyword evidence="2" id="KW-1185">Reference proteome</keyword>
<proteinExistence type="predicted"/>
<accession>A0A7J9LPG8</accession>
<dbReference type="EMBL" id="JABFAF010000007">
    <property type="protein sequence ID" value="MBA0860643.1"/>
    <property type="molecule type" value="Genomic_DNA"/>
</dbReference>
<dbReference type="AlphaFoldDB" id="A0A7J9LPG8"/>
<name>A0A7J9LPG8_GOSSC</name>
<protein>
    <submittedName>
        <fullName evidence="1">Uncharacterized protein</fullName>
    </submittedName>
</protein>
<evidence type="ECO:0000313" key="2">
    <source>
        <dbReference type="Proteomes" id="UP000593576"/>
    </source>
</evidence>
<organism evidence="1 2">
    <name type="scientific">Gossypium schwendimanii</name>
    <name type="common">Cotton</name>
    <dbReference type="NCBI Taxonomy" id="34291"/>
    <lineage>
        <taxon>Eukaryota</taxon>
        <taxon>Viridiplantae</taxon>
        <taxon>Streptophyta</taxon>
        <taxon>Embryophyta</taxon>
        <taxon>Tracheophyta</taxon>
        <taxon>Spermatophyta</taxon>
        <taxon>Magnoliopsida</taxon>
        <taxon>eudicotyledons</taxon>
        <taxon>Gunneridae</taxon>
        <taxon>Pentapetalae</taxon>
        <taxon>rosids</taxon>
        <taxon>malvids</taxon>
        <taxon>Malvales</taxon>
        <taxon>Malvaceae</taxon>
        <taxon>Malvoideae</taxon>
        <taxon>Gossypium</taxon>
    </lineage>
</organism>
<gene>
    <name evidence="1" type="ORF">Goshw_019660</name>
</gene>